<dbReference type="RefSeq" id="WP_278018191.1">
    <property type="nucleotide sequence ID" value="NZ_JARRRY010000005.1"/>
</dbReference>
<accession>A0ABT6H3X9</accession>
<organism evidence="2 3">
    <name type="scientific">Ectobacillus antri</name>
    <dbReference type="NCBI Taxonomy" id="2486280"/>
    <lineage>
        <taxon>Bacteria</taxon>
        <taxon>Bacillati</taxon>
        <taxon>Bacillota</taxon>
        <taxon>Bacilli</taxon>
        <taxon>Bacillales</taxon>
        <taxon>Bacillaceae</taxon>
        <taxon>Ectobacillus</taxon>
    </lineage>
</organism>
<dbReference type="Proteomes" id="UP001218246">
    <property type="component" value="Unassembled WGS sequence"/>
</dbReference>
<protein>
    <submittedName>
        <fullName evidence="2">BBE domain-containing protein</fullName>
    </submittedName>
</protein>
<sequence>MSPLQNYEKSYFGGNVKMLRKVNEKYDPFQVFRFPQSIQRR</sequence>
<evidence type="ECO:0000259" key="1">
    <source>
        <dbReference type="Pfam" id="PF08031"/>
    </source>
</evidence>
<reference evidence="2 3" key="1">
    <citation type="submission" date="2023-04" db="EMBL/GenBank/DDBJ databases">
        <title>Ectobacillus antri isolated from activated sludge.</title>
        <authorList>
            <person name="Yan P."/>
            <person name="Liu X."/>
        </authorList>
    </citation>
    <scope>NUCLEOTIDE SEQUENCE [LARGE SCALE GENOMIC DNA]</scope>
    <source>
        <strain evidence="2 3">C18H</strain>
    </source>
</reference>
<proteinExistence type="predicted"/>
<comment type="caution">
    <text evidence="2">The sequence shown here is derived from an EMBL/GenBank/DDBJ whole genome shotgun (WGS) entry which is preliminary data.</text>
</comment>
<dbReference type="EMBL" id="JARULN010000006">
    <property type="protein sequence ID" value="MDG5754080.1"/>
    <property type="molecule type" value="Genomic_DNA"/>
</dbReference>
<feature type="domain" description="Berberine/berberine-like" evidence="1">
    <location>
        <begin position="4"/>
        <end position="38"/>
    </location>
</feature>
<dbReference type="Gene3D" id="3.30.465.10">
    <property type="match status" value="1"/>
</dbReference>
<evidence type="ECO:0000313" key="3">
    <source>
        <dbReference type="Proteomes" id="UP001218246"/>
    </source>
</evidence>
<dbReference type="InterPro" id="IPR012951">
    <property type="entry name" value="BBE"/>
</dbReference>
<evidence type="ECO:0000313" key="2">
    <source>
        <dbReference type="EMBL" id="MDG5754080.1"/>
    </source>
</evidence>
<gene>
    <name evidence="2" type="ORF">P6P90_08850</name>
</gene>
<dbReference type="Pfam" id="PF08031">
    <property type="entry name" value="BBE"/>
    <property type="match status" value="1"/>
</dbReference>
<keyword evidence="3" id="KW-1185">Reference proteome</keyword>
<dbReference type="InterPro" id="IPR016169">
    <property type="entry name" value="FAD-bd_PCMH_sub2"/>
</dbReference>
<name>A0ABT6H3X9_9BACI</name>